<comment type="caution">
    <text evidence="9">The sequence shown here is derived from an EMBL/GenBank/DDBJ whole genome shotgun (WGS) entry which is preliminary data.</text>
</comment>
<dbReference type="Gene3D" id="3.10.290.10">
    <property type="entry name" value="RNA-binding S4 domain"/>
    <property type="match status" value="1"/>
</dbReference>
<dbReference type="Pfam" id="PF01479">
    <property type="entry name" value="S4"/>
    <property type="match status" value="1"/>
</dbReference>
<accession>A0A926IMH4</accession>
<keyword evidence="3 6" id="KW-0694">RNA-binding</keyword>
<evidence type="ECO:0000256" key="3">
    <source>
        <dbReference type="ARBA" id="ARBA00022884"/>
    </source>
</evidence>
<comment type="similarity">
    <text evidence="2 7">Belongs to the pseudouridine synthase RluA family.</text>
</comment>
<dbReference type="Proteomes" id="UP000601522">
    <property type="component" value="Unassembled WGS sequence"/>
</dbReference>
<dbReference type="InterPro" id="IPR006224">
    <property type="entry name" value="PsdUridine_synth_RluA-like_CS"/>
</dbReference>
<dbReference type="SMART" id="SM00363">
    <property type="entry name" value="S4"/>
    <property type="match status" value="1"/>
</dbReference>
<dbReference type="CDD" id="cd00165">
    <property type="entry name" value="S4"/>
    <property type="match status" value="1"/>
</dbReference>
<dbReference type="PROSITE" id="PS50889">
    <property type="entry name" value="S4"/>
    <property type="match status" value="1"/>
</dbReference>
<proteinExistence type="inferred from homology"/>
<keyword evidence="10" id="KW-1185">Reference proteome</keyword>
<evidence type="ECO:0000259" key="8">
    <source>
        <dbReference type="SMART" id="SM00363"/>
    </source>
</evidence>
<dbReference type="PROSITE" id="PS01129">
    <property type="entry name" value="PSI_RLU"/>
    <property type="match status" value="1"/>
</dbReference>
<name>A0A926IMH4_9FIRM</name>
<evidence type="ECO:0000256" key="4">
    <source>
        <dbReference type="ARBA" id="ARBA00023235"/>
    </source>
</evidence>
<dbReference type="InterPro" id="IPR006145">
    <property type="entry name" value="PsdUridine_synth_RsuA/RluA"/>
</dbReference>
<evidence type="ECO:0000256" key="7">
    <source>
        <dbReference type="RuleBase" id="RU362028"/>
    </source>
</evidence>
<sequence>MNLIKLYIQEEDTGRLDTYLSRELDEVSRTYIQKLINEGLVLVNGKQKKPKYMIKEGDKIQVDMPILKEPEVLPENIPLEIIYEDNDLIIVNKPQGMVVHPAPGNYTGTLVNALLYHVDKLSTINGIMRPGIVHRLDKDTSGLLIVAKNNLSHEILTDSLKKREIRREYISLVHGNIDEEQGFVDKPIGRDQKDRKKMAVTSINSKEAKTYYKVLERFHKYTLIEAKLHTGRTHQIRVHLSYINHPVVGDPVYSNIKDKFNLQGQLLHSIRLGFTHPTMGEYMIFETDMPERFKKIISKLN</sequence>
<dbReference type="Pfam" id="PF00849">
    <property type="entry name" value="PseudoU_synth_2"/>
    <property type="match status" value="1"/>
</dbReference>
<comment type="catalytic activity">
    <reaction evidence="1 7">
        <text>a uridine in RNA = a pseudouridine in RNA</text>
        <dbReference type="Rhea" id="RHEA:48348"/>
        <dbReference type="Rhea" id="RHEA-COMP:12068"/>
        <dbReference type="Rhea" id="RHEA-COMP:12069"/>
        <dbReference type="ChEBI" id="CHEBI:65314"/>
        <dbReference type="ChEBI" id="CHEBI:65315"/>
    </reaction>
</comment>
<evidence type="ECO:0000256" key="1">
    <source>
        <dbReference type="ARBA" id="ARBA00000073"/>
    </source>
</evidence>
<dbReference type="InterPro" id="IPR050188">
    <property type="entry name" value="RluA_PseudoU_synthase"/>
</dbReference>
<dbReference type="GO" id="GO:0003723">
    <property type="term" value="F:RNA binding"/>
    <property type="evidence" value="ECO:0007669"/>
    <property type="project" value="UniProtKB-KW"/>
</dbReference>
<comment type="function">
    <text evidence="7">Responsible for synthesis of pseudouridine from uracil.</text>
</comment>
<dbReference type="PANTHER" id="PTHR21600:SF44">
    <property type="entry name" value="RIBOSOMAL LARGE SUBUNIT PSEUDOURIDINE SYNTHASE D"/>
    <property type="match status" value="1"/>
</dbReference>
<dbReference type="SUPFAM" id="SSF55174">
    <property type="entry name" value="Alpha-L RNA-binding motif"/>
    <property type="match status" value="1"/>
</dbReference>
<dbReference type="PANTHER" id="PTHR21600">
    <property type="entry name" value="MITOCHONDRIAL RNA PSEUDOURIDINE SYNTHASE"/>
    <property type="match status" value="1"/>
</dbReference>
<dbReference type="NCBIfam" id="TIGR00005">
    <property type="entry name" value="rluA_subfam"/>
    <property type="match status" value="1"/>
</dbReference>
<dbReference type="FunFam" id="3.30.2350.10:FF:000006">
    <property type="entry name" value="Pseudouridine synthase"/>
    <property type="match status" value="1"/>
</dbReference>
<dbReference type="GO" id="GO:0000455">
    <property type="term" value="P:enzyme-directed rRNA pseudouridine synthesis"/>
    <property type="evidence" value="ECO:0007669"/>
    <property type="project" value="TreeGrafter"/>
</dbReference>
<evidence type="ECO:0000313" key="9">
    <source>
        <dbReference type="EMBL" id="MBC8590445.1"/>
    </source>
</evidence>
<dbReference type="SUPFAM" id="SSF55120">
    <property type="entry name" value="Pseudouridine synthase"/>
    <property type="match status" value="1"/>
</dbReference>
<keyword evidence="4 7" id="KW-0413">Isomerase</keyword>
<dbReference type="CDD" id="cd02869">
    <property type="entry name" value="PseudoU_synth_RluA_like"/>
    <property type="match status" value="1"/>
</dbReference>
<dbReference type="AlphaFoldDB" id="A0A926IMH4"/>
<reference evidence="9 10" key="1">
    <citation type="submission" date="2020-08" db="EMBL/GenBank/DDBJ databases">
        <title>Genome public.</title>
        <authorList>
            <person name="Liu C."/>
            <person name="Sun Q."/>
        </authorList>
    </citation>
    <scope>NUCLEOTIDE SEQUENCE [LARGE SCALE GENOMIC DNA]</scope>
    <source>
        <strain evidence="9 10">NSJ-26</strain>
    </source>
</reference>
<dbReference type="InterPro" id="IPR020103">
    <property type="entry name" value="PsdUridine_synth_cat_dom_sf"/>
</dbReference>
<evidence type="ECO:0000256" key="5">
    <source>
        <dbReference type="PIRSR" id="PIRSR606225-1"/>
    </source>
</evidence>
<evidence type="ECO:0000313" key="10">
    <source>
        <dbReference type="Proteomes" id="UP000601522"/>
    </source>
</evidence>
<dbReference type="RefSeq" id="WP_249323288.1">
    <property type="nucleotide sequence ID" value="NZ_JACRTK010000002.1"/>
</dbReference>
<dbReference type="InterPro" id="IPR006225">
    <property type="entry name" value="PsdUridine_synth_RluC/D"/>
</dbReference>
<evidence type="ECO:0000256" key="2">
    <source>
        <dbReference type="ARBA" id="ARBA00010876"/>
    </source>
</evidence>
<dbReference type="InterPro" id="IPR036986">
    <property type="entry name" value="S4_RNA-bd_sf"/>
</dbReference>
<dbReference type="Gene3D" id="3.30.2350.10">
    <property type="entry name" value="Pseudouridine synthase"/>
    <property type="match status" value="1"/>
</dbReference>
<feature type="domain" description="RNA-binding S4" evidence="8">
    <location>
        <begin position="14"/>
        <end position="78"/>
    </location>
</feature>
<gene>
    <name evidence="9" type="ORF">H8689_04800</name>
</gene>
<dbReference type="EC" id="5.4.99.-" evidence="7"/>
<feature type="active site" evidence="5">
    <location>
        <position position="137"/>
    </location>
</feature>
<dbReference type="GO" id="GO:0120159">
    <property type="term" value="F:rRNA pseudouridine synthase activity"/>
    <property type="evidence" value="ECO:0007669"/>
    <property type="project" value="UniProtKB-ARBA"/>
</dbReference>
<dbReference type="EMBL" id="JACRTK010000002">
    <property type="protein sequence ID" value="MBC8590445.1"/>
    <property type="molecule type" value="Genomic_DNA"/>
</dbReference>
<protein>
    <recommendedName>
        <fullName evidence="7">Pseudouridine synthase</fullName>
        <ecNumber evidence="7">5.4.99.-</ecNumber>
    </recommendedName>
</protein>
<organism evidence="9 10">
    <name type="scientific">Wansuia hejianensis</name>
    <dbReference type="NCBI Taxonomy" id="2763667"/>
    <lineage>
        <taxon>Bacteria</taxon>
        <taxon>Bacillati</taxon>
        <taxon>Bacillota</taxon>
        <taxon>Clostridia</taxon>
        <taxon>Lachnospirales</taxon>
        <taxon>Lachnospiraceae</taxon>
        <taxon>Wansuia</taxon>
    </lineage>
</organism>
<dbReference type="InterPro" id="IPR002942">
    <property type="entry name" value="S4_RNA-bd"/>
</dbReference>
<evidence type="ECO:0000256" key="6">
    <source>
        <dbReference type="PROSITE-ProRule" id="PRU00182"/>
    </source>
</evidence>